<proteinExistence type="inferred from homology"/>
<dbReference type="EMBL" id="UYSL01013219">
    <property type="protein sequence ID" value="VDL69042.1"/>
    <property type="molecule type" value="Genomic_DNA"/>
</dbReference>
<dbReference type="STRING" id="27835.A0A0N4XSF2"/>
<feature type="domain" description="CHMP7 winged helix" evidence="3">
    <location>
        <begin position="6"/>
        <end position="36"/>
    </location>
</feature>
<dbReference type="WBParaSite" id="NBR_0000545401-mRNA-1">
    <property type="protein sequence ID" value="NBR_0000545401-mRNA-1"/>
    <property type="gene ID" value="NBR_0000545401"/>
</dbReference>
<protein>
    <submittedName>
        <fullName evidence="6">Charged multivesicular body protein 7 (inferred by orthology to a human protein)</fullName>
    </submittedName>
</protein>
<evidence type="ECO:0000313" key="4">
    <source>
        <dbReference type="EMBL" id="VDL69042.1"/>
    </source>
</evidence>
<organism evidence="6">
    <name type="scientific">Nippostrongylus brasiliensis</name>
    <name type="common">Rat hookworm</name>
    <dbReference type="NCBI Taxonomy" id="27835"/>
    <lineage>
        <taxon>Eukaryota</taxon>
        <taxon>Metazoa</taxon>
        <taxon>Ecdysozoa</taxon>
        <taxon>Nematoda</taxon>
        <taxon>Chromadorea</taxon>
        <taxon>Rhabditida</taxon>
        <taxon>Rhabditina</taxon>
        <taxon>Rhabditomorpha</taxon>
        <taxon>Strongyloidea</taxon>
        <taxon>Heligmosomidae</taxon>
        <taxon>Nippostrongylus</taxon>
    </lineage>
</organism>
<dbReference type="AlphaFoldDB" id="A0A0N4XSF2"/>
<dbReference type="Pfam" id="PF03357">
    <property type="entry name" value="Snf7"/>
    <property type="match status" value="1"/>
</dbReference>
<keyword evidence="2" id="KW-0175">Coiled coil</keyword>
<evidence type="ECO:0000256" key="2">
    <source>
        <dbReference type="SAM" id="Coils"/>
    </source>
</evidence>
<dbReference type="InterPro" id="IPR005024">
    <property type="entry name" value="Snf7_fam"/>
</dbReference>
<feature type="coiled-coil region" evidence="2">
    <location>
        <begin position="51"/>
        <end position="78"/>
    </location>
</feature>
<dbReference type="Pfam" id="PF25239">
    <property type="entry name" value="WHD_CHMP7"/>
    <property type="match status" value="1"/>
</dbReference>
<reference evidence="4 5" key="2">
    <citation type="submission" date="2018-11" db="EMBL/GenBank/DDBJ databases">
        <authorList>
            <consortium name="Pathogen Informatics"/>
        </authorList>
    </citation>
    <scope>NUCLEOTIDE SEQUENCE [LARGE SCALE GENOMIC DNA]</scope>
</reference>
<dbReference type="InterPro" id="IPR057471">
    <property type="entry name" value="CHMP7_WHD"/>
</dbReference>
<evidence type="ECO:0000313" key="5">
    <source>
        <dbReference type="Proteomes" id="UP000271162"/>
    </source>
</evidence>
<reference evidence="6" key="1">
    <citation type="submission" date="2017-02" db="UniProtKB">
        <authorList>
            <consortium name="WormBaseParasite"/>
        </authorList>
    </citation>
    <scope>IDENTIFICATION</scope>
</reference>
<accession>A0A0N4XSF2</accession>
<evidence type="ECO:0000259" key="3">
    <source>
        <dbReference type="Pfam" id="PF25239"/>
    </source>
</evidence>
<gene>
    <name evidence="4" type="ORF">NBR_LOCUS5453</name>
</gene>
<keyword evidence="5" id="KW-1185">Reference proteome</keyword>
<comment type="similarity">
    <text evidence="1">Belongs to the SNF7 family.</text>
</comment>
<dbReference type="Proteomes" id="UP000271162">
    <property type="component" value="Unassembled WGS sequence"/>
</dbReference>
<dbReference type="GO" id="GO:0007034">
    <property type="term" value="P:vacuolar transport"/>
    <property type="evidence" value="ECO:0007669"/>
    <property type="project" value="InterPro"/>
</dbReference>
<name>A0A0N4XSF2_NIPBR</name>
<evidence type="ECO:0000313" key="6">
    <source>
        <dbReference type="WBParaSite" id="NBR_0000545401-mRNA-1"/>
    </source>
</evidence>
<sequence>MPLSVENFDIILAHLSERGDVTVGQGRNGEQILKFRDSEDPVRFTEADASVHDIRRAMTKLEKEISILEKKAEKLDGECRAALRSRDKARAANFLRQKKR</sequence>
<evidence type="ECO:0000256" key="1">
    <source>
        <dbReference type="ARBA" id="ARBA00006190"/>
    </source>
</evidence>